<evidence type="ECO:0000313" key="3">
    <source>
        <dbReference type="Proteomes" id="UP001153076"/>
    </source>
</evidence>
<accession>A0A9Q1L2W0</accession>
<protein>
    <submittedName>
        <fullName evidence="2">Uncharacterized protein</fullName>
    </submittedName>
</protein>
<organism evidence="2 3">
    <name type="scientific">Carnegiea gigantea</name>
    <dbReference type="NCBI Taxonomy" id="171969"/>
    <lineage>
        <taxon>Eukaryota</taxon>
        <taxon>Viridiplantae</taxon>
        <taxon>Streptophyta</taxon>
        <taxon>Embryophyta</taxon>
        <taxon>Tracheophyta</taxon>
        <taxon>Spermatophyta</taxon>
        <taxon>Magnoliopsida</taxon>
        <taxon>eudicotyledons</taxon>
        <taxon>Gunneridae</taxon>
        <taxon>Pentapetalae</taxon>
        <taxon>Caryophyllales</taxon>
        <taxon>Cactineae</taxon>
        <taxon>Cactaceae</taxon>
        <taxon>Cactoideae</taxon>
        <taxon>Echinocereeae</taxon>
        <taxon>Carnegiea</taxon>
    </lineage>
</organism>
<sequence length="190" mass="21668">MANNPNLSFLQHFNPTWESEEEDWKADDDELEPDEDPRSTIRKTAAHSTHLRRLTELSNKKQLRKKQTTAIPDVRPKYMEVYGSWMLVKKLLRKKQTQPNLETGSGFEILAEEGIDSENLGENQDENFEDNIIPNNMENPSDLQGNDKVTDKDVVLENNEEKPILGNRMGENVAGLSVGVSEAIWEDNTS</sequence>
<dbReference type="AlphaFoldDB" id="A0A9Q1L2W0"/>
<feature type="compositionally biased region" description="Basic residues" evidence="1">
    <location>
        <begin position="40"/>
        <end position="52"/>
    </location>
</feature>
<feature type="region of interest" description="Disordered" evidence="1">
    <location>
        <begin position="1"/>
        <end position="71"/>
    </location>
</feature>
<gene>
    <name evidence="2" type="ORF">Cgig2_014855</name>
</gene>
<feature type="compositionally biased region" description="Polar residues" evidence="1">
    <location>
        <begin position="1"/>
        <end position="17"/>
    </location>
</feature>
<evidence type="ECO:0000256" key="1">
    <source>
        <dbReference type="SAM" id="MobiDB-lite"/>
    </source>
</evidence>
<reference evidence="2" key="1">
    <citation type="submission" date="2022-04" db="EMBL/GenBank/DDBJ databases">
        <title>Carnegiea gigantea Genome sequencing and assembly v2.</title>
        <authorList>
            <person name="Copetti D."/>
            <person name="Sanderson M.J."/>
            <person name="Burquez A."/>
            <person name="Wojciechowski M.F."/>
        </authorList>
    </citation>
    <scope>NUCLEOTIDE SEQUENCE</scope>
    <source>
        <strain evidence="2">SGP5-SGP5p</strain>
        <tissue evidence="2">Aerial part</tissue>
    </source>
</reference>
<proteinExistence type="predicted"/>
<feature type="region of interest" description="Disordered" evidence="1">
    <location>
        <begin position="118"/>
        <end position="148"/>
    </location>
</feature>
<comment type="caution">
    <text evidence="2">The sequence shown here is derived from an EMBL/GenBank/DDBJ whole genome shotgun (WGS) entry which is preliminary data.</text>
</comment>
<feature type="compositionally biased region" description="Polar residues" evidence="1">
    <location>
        <begin position="133"/>
        <end position="144"/>
    </location>
</feature>
<feature type="compositionally biased region" description="Acidic residues" evidence="1">
    <location>
        <begin position="18"/>
        <end position="35"/>
    </location>
</feature>
<dbReference type="EMBL" id="JAKOGI010000002">
    <property type="protein sequence ID" value="KAJ8453092.1"/>
    <property type="molecule type" value="Genomic_DNA"/>
</dbReference>
<keyword evidence="3" id="KW-1185">Reference proteome</keyword>
<evidence type="ECO:0000313" key="2">
    <source>
        <dbReference type="EMBL" id="KAJ8453092.1"/>
    </source>
</evidence>
<name>A0A9Q1L2W0_9CARY</name>
<dbReference type="Proteomes" id="UP001153076">
    <property type="component" value="Unassembled WGS sequence"/>
</dbReference>